<keyword evidence="6" id="KW-1185">Reference proteome</keyword>
<keyword evidence="1" id="KW-0479">Metal-binding</keyword>
<evidence type="ECO:0000256" key="2">
    <source>
        <dbReference type="ARBA" id="ARBA00022801"/>
    </source>
</evidence>
<gene>
    <name evidence="5" type="ORF">AB0L16_32705</name>
</gene>
<reference evidence="5 6" key="1">
    <citation type="submission" date="2024-06" db="EMBL/GenBank/DDBJ databases">
        <title>The Natural Products Discovery Center: Release of the First 8490 Sequenced Strains for Exploring Actinobacteria Biosynthetic Diversity.</title>
        <authorList>
            <person name="Kalkreuter E."/>
            <person name="Kautsar S.A."/>
            <person name="Yang D."/>
            <person name="Bader C.D."/>
            <person name="Teijaro C.N."/>
            <person name="Fluegel L."/>
            <person name="Davis C.M."/>
            <person name="Simpson J.R."/>
            <person name="Lauterbach L."/>
            <person name="Steele A.D."/>
            <person name="Gui C."/>
            <person name="Meng S."/>
            <person name="Li G."/>
            <person name="Viehrig K."/>
            <person name="Ye F."/>
            <person name="Su P."/>
            <person name="Kiefer A.F."/>
            <person name="Nichols A."/>
            <person name="Cepeda A.J."/>
            <person name="Yan W."/>
            <person name="Fan B."/>
            <person name="Jiang Y."/>
            <person name="Adhikari A."/>
            <person name="Zheng C.-J."/>
            <person name="Schuster L."/>
            <person name="Cowan T.M."/>
            <person name="Smanski M.J."/>
            <person name="Chevrette M.G."/>
            <person name="De Carvalho L.P.S."/>
            <person name="Shen B."/>
        </authorList>
    </citation>
    <scope>NUCLEOTIDE SEQUENCE [LARGE SCALE GENOMIC DNA]</scope>
    <source>
        <strain evidence="5 6">NPDC052347</strain>
    </source>
</reference>
<dbReference type="GO" id="GO:0016787">
    <property type="term" value="F:hydrolase activity"/>
    <property type="evidence" value="ECO:0007669"/>
    <property type="project" value="UniProtKB-KW"/>
</dbReference>
<evidence type="ECO:0000313" key="5">
    <source>
        <dbReference type="EMBL" id="MEV5511124.1"/>
    </source>
</evidence>
<dbReference type="Pfam" id="PF01522">
    <property type="entry name" value="Polysacc_deac_1"/>
    <property type="match status" value="1"/>
</dbReference>
<keyword evidence="3" id="KW-0732">Signal</keyword>
<keyword evidence="2 5" id="KW-0378">Hydrolase</keyword>
<dbReference type="PROSITE" id="PS51677">
    <property type="entry name" value="NODB"/>
    <property type="match status" value="1"/>
</dbReference>
<proteinExistence type="predicted"/>
<feature type="chain" id="PRO_5047458603" evidence="3">
    <location>
        <begin position="27"/>
        <end position="254"/>
    </location>
</feature>
<dbReference type="InterPro" id="IPR002509">
    <property type="entry name" value="NODB_dom"/>
</dbReference>
<dbReference type="CDD" id="cd10917">
    <property type="entry name" value="CE4_NodB_like_6s_7s"/>
    <property type="match status" value="1"/>
</dbReference>
<feature type="domain" description="NodB homology" evidence="4">
    <location>
        <begin position="45"/>
        <end position="232"/>
    </location>
</feature>
<comment type="caution">
    <text evidence="5">The sequence shown here is derived from an EMBL/GenBank/DDBJ whole genome shotgun (WGS) entry which is preliminary data.</text>
</comment>
<dbReference type="PANTHER" id="PTHR10587">
    <property type="entry name" value="GLYCOSYL TRANSFERASE-RELATED"/>
    <property type="match status" value="1"/>
</dbReference>
<dbReference type="Gene3D" id="3.20.20.370">
    <property type="entry name" value="Glycoside hydrolase/deacetylase"/>
    <property type="match status" value="1"/>
</dbReference>
<dbReference type="SUPFAM" id="SSF88713">
    <property type="entry name" value="Glycoside hydrolase/deacetylase"/>
    <property type="match status" value="1"/>
</dbReference>
<evidence type="ECO:0000256" key="3">
    <source>
        <dbReference type="SAM" id="SignalP"/>
    </source>
</evidence>
<dbReference type="EMBL" id="JBFAUK010000051">
    <property type="protein sequence ID" value="MEV5511124.1"/>
    <property type="molecule type" value="Genomic_DNA"/>
</dbReference>
<evidence type="ECO:0000259" key="4">
    <source>
        <dbReference type="PROSITE" id="PS51677"/>
    </source>
</evidence>
<organism evidence="5 6">
    <name type="scientific">Streptomyces orinoci</name>
    <name type="common">Streptoverticillium orinoci</name>
    <dbReference type="NCBI Taxonomy" id="67339"/>
    <lineage>
        <taxon>Bacteria</taxon>
        <taxon>Bacillati</taxon>
        <taxon>Actinomycetota</taxon>
        <taxon>Actinomycetes</taxon>
        <taxon>Kitasatosporales</taxon>
        <taxon>Streptomycetaceae</taxon>
        <taxon>Streptomyces</taxon>
    </lineage>
</organism>
<sequence length="254" mass="27283">MRLVRTAAPAAALLVLLALGAPPATAAAEPWPYGTAVRSFPTARPEVALTFNAAWDEAGIPEVLRELGRRRTPATFFFTGDFADRHPGAVRTIARRYGIGNHSYSHPHFTGLPADRAVRELMTTDRALRRAAHTEPTPFFRFPYGETTPEGIALAASLGFADIEWTTDTKGYLGTAGGMTVARAVRRVAEVLAPGAIVQMHVGSADGSGEVLDARALPSILELIHDRGYQVVDLRGLLGRRPGRSMTGRHPPGD</sequence>
<protein>
    <submittedName>
        <fullName evidence="5">Polysaccharide deacetylase family protein</fullName>
        <ecNumber evidence="5">3.-.-.-</ecNumber>
    </submittedName>
</protein>
<dbReference type="EC" id="3.-.-.-" evidence="5"/>
<dbReference type="InterPro" id="IPR011330">
    <property type="entry name" value="Glyco_hydro/deAcase_b/a-brl"/>
</dbReference>
<evidence type="ECO:0000256" key="1">
    <source>
        <dbReference type="ARBA" id="ARBA00022723"/>
    </source>
</evidence>
<dbReference type="Proteomes" id="UP001552594">
    <property type="component" value="Unassembled WGS sequence"/>
</dbReference>
<feature type="signal peptide" evidence="3">
    <location>
        <begin position="1"/>
        <end position="26"/>
    </location>
</feature>
<accession>A0ABV3K9D2</accession>
<name>A0ABV3K9D2_STRON</name>
<dbReference type="PANTHER" id="PTHR10587:SF133">
    <property type="entry name" value="CHITIN DEACETYLASE 1-RELATED"/>
    <property type="match status" value="1"/>
</dbReference>
<evidence type="ECO:0000313" key="6">
    <source>
        <dbReference type="Proteomes" id="UP001552594"/>
    </source>
</evidence>
<dbReference type="RefSeq" id="WP_109279476.1">
    <property type="nucleotide sequence ID" value="NZ_JBFAUK010000051.1"/>
</dbReference>
<dbReference type="InterPro" id="IPR050248">
    <property type="entry name" value="Polysacc_deacetylase_ArnD"/>
</dbReference>